<protein>
    <submittedName>
        <fullName evidence="1">Trans-resveratrol di-O-methyltransferase</fullName>
    </submittedName>
</protein>
<gene>
    <name evidence="1" type="primary">ROMT</name>
    <name evidence="1" type="ORF">QJS10_CPB12g01024</name>
</gene>
<evidence type="ECO:0000313" key="2">
    <source>
        <dbReference type="Proteomes" id="UP001180020"/>
    </source>
</evidence>
<reference evidence="1" key="1">
    <citation type="journal article" date="2023" name="Nat. Commun.">
        <title>Diploid and tetraploid genomes of Acorus and the evolution of monocots.</title>
        <authorList>
            <person name="Ma L."/>
            <person name="Liu K.W."/>
            <person name="Li Z."/>
            <person name="Hsiao Y.Y."/>
            <person name="Qi Y."/>
            <person name="Fu T."/>
            <person name="Tang G.D."/>
            <person name="Zhang D."/>
            <person name="Sun W.H."/>
            <person name="Liu D.K."/>
            <person name="Li Y."/>
            <person name="Chen G.Z."/>
            <person name="Liu X.D."/>
            <person name="Liao X.Y."/>
            <person name="Jiang Y.T."/>
            <person name="Yu X."/>
            <person name="Hao Y."/>
            <person name="Huang J."/>
            <person name="Zhao X.W."/>
            <person name="Ke S."/>
            <person name="Chen Y.Y."/>
            <person name="Wu W.L."/>
            <person name="Hsu J.L."/>
            <person name="Lin Y.F."/>
            <person name="Huang M.D."/>
            <person name="Li C.Y."/>
            <person name="Huang L."/>
            <person name="Wang Z.W."/>
            <person name="Zhao X."/>
            <person name="Zhong W.Y."/>
            <person name="Peng D.H."/>
            <person name="Ahmad S."/>
            <person name="Lan S."/>
            <person name="Zhang J.S."/>
            <person name="Tsai W.C."/>
            <person name="Van de Peer Y."/>
            <person name="Liu Z.J."/>
        </authorList>
    </citation>
    <scope>NUCLEOTIDE SEQUENCE</scope>
    <source>
        <strain evidence="1">CP</strain>
    </source>
</reference>
<sequence length="116" mass="13083">MLVFTGCFANVSKEGEEEKYVLTPVSRLLVKDNDRGLSPFLFFELDPVMQSPWQSLGKWFHSDQPTSFAKAHGVEIFEMAGRPSVFFIDNDVLGDQCLHRRPPIDNATAFFIDGAL</sequence>
<proteinExistence type="predicted"/>
<evidence type="ECO:0000313" key="1">
    <source>
        <dbReference type="EMBL" id="KAK1302697.1"/>
    </source>
</evidence>
<name>A0AAV9DNB5_ACOCL</name>
<dbReference type="EMBL" id="JAUJYO010000012">
    <property type="protein sequence ID" value="KAK1302697.1"/>
    <property type="molecule type" value="Genomic_DNA"/>
</dbReference>
<dbReference type="Gene3D" id="1.10.10.10">
    <property type="entry name" value="Winged helix-like DNA-binding domain superfamily/Winged helix DNA-binding domain"/>
    <property type="match status" value="1"/>
</dbReference>
<dbReference type="Proteomes" id="UP001180020">
    <property type="component" value="Unassembled WGS sequence"/>
</dbReference>
<comment type="caution">
    <text evidence="1">The sequence shown here is derived from an EMBL/GenBank/DDBJ whole genome shotgun (WGS) entry which is preliminary data.</text>
</comment>
<accession>A0AAV9DNB5</accession>
<reference evidence="1" key="2">
    <citation type="submission" date="2023-06" db="EMBL/GenBank/DDBJ databases">
        <authorList>
            <person name="Ma L."/>
            <person name="Liu K.-W."/>
            <person name="Li Z."/>
            <person name="Hsiao Y.-Y."/>
            <person name="Qi Y."/>
            <person name="Fu T."/>
            <person name="Tang G."/>
            <person name="Zhang D."/>
            <person name="Sun W.-H."/>
            <person name="Liu D.-K."/>
            <person name="Li Y."/>
            <person name="Chen G.-Z."/>
            <person name="Liu X.-D."/>
            <person name="Liao X.-Y."/>
            <person name="Jiang Y.-T."/>
            <person name="Yu X."/>
            <person name="Hao Y."/>
            <person name="Huang J."/>
            <person name="Zhao X.-W."/>
            <person name="Ke S."/>
            <person name="Chen Y.-Y."/>
            <person name="Wu W.-L."/>
            <person name="Hsu J.-L."/>
            <person name="Lin Y.-F."/>
            <person name="Huang M.-D."/>
            <person name="Li C.-Y."/>
            <person name="Huang L."/>
            <person name="Wang Z.-W."/>
            <person name="Zhao X."/>
            <person name="Zhong W.-Y."/>
            <person name="Peng D.-H."/>
            <person name="Ahmad S."/>
            <person name="Lan S."/>
            <person name="Zhang J.-S."/>
            <person name="Tsai W.-C."/>
            <person name="Van De Peer Y."/>
            <person name="Liu Z.-J."/>
        </authorList>
    </citation>
    <scope>NUCLEOTIDE SEQUENCE</scope>
    <source>
        <strain evidence="1">CP</strain>
        <tissue evidence="1">Leaves</tissue>
    </source>
</reference>
<dbReference type="InterPro" id="IPR036388">
    <property type="entry name" value="WH-like_DNA-bd_sf"/>
</dbReference>
<dbReference type="AlphaFoldDB" id="A0AAV9DNB5"/>
<organism evidence="1 2">
    <name type="scientific">Acorus calamus</name>
    <name type="common">Sweet flag</name>
    <dbReference type="NCBI Taxonomy" id="4465"/>
    <lineage>
        <taxon>Eukaryota</taxon>
        <taxon>Viridiplantae</taxon>
        <taxon>Streptophyta</taxon>
        <taxon>Embryophyta</taxon>
        <taxon>Tracheophyta</taxon>
        <taxon>Spermatophyta</taxon>
        <taxon>Magnoliopsida</taxon>
        <taxon>Liliopsida</taxon>
        <taxon>Acoraceae</taxon>
        <taxon>Acorus</taxon>
    </lineage>
</organism>
<keyword evidence="2" id="KW-1185">Reference proteome</keyword>